<feature type="transmembrane region" description="Helical" evidence="7">
    <location>
        <begin position="7"/>
        <end position="24"/>
    </location>
</feature>
<feature type="transmembrane region" description="Helical" evidence="7">
    <location>
        <begin position="541"/>
        <end position="559"/>
    </location>
</feature>
<feature type="transmembrane region" description="Helical" evidence="7">
    <location>
        <begin position="514"/>
        <end position="534"/>
    </location>
</feature>
<evidence type="ECO:0000259" key="8">
    <source>
        <dbReference type="PROSITE" id="PS51202"/>
    </source>
</evidence>
<proteinExistence type="predicted"/>
<dbReference type="InterPro" id="IPR051679">
    <property type="entry name" value="DASS-Related_Transporters"/>
</dbReference>
<keyword evidence="5 7" id="KW-1133">Transmembrane helix</keyword>
<feature type="transmembrane region" description="Helical" evidence="7">
    <location>
        <begin position="457"/>
        <end position="475"/>
    </location>
</feature>
<feature type="transmembrane region" description="Helical" evidence="7">
    <location>
        <begin position="412"/>
        <end position="445"/>
    </location>
</feature>
<evidence type="ECO:0000256" key="2">
    <source>
        <dbReference type="ARBA" id="ARBA00022448"/>
    </source>
</evidence>
<evidence type="ECO:0000313" key="9">
    <source>
        <dbReference type="EMBL" id="UUX93060.1"/>
    </source>
</evidence>
<feature type="transmembrane region" description="Helical" evidence="7">
    <location>
        <begin position="487"/>
        <end position="508"/>
    </location>
</feature>
<keyword evidence="4" id="KW-0677">Repeat</keyword>
<evidence type="ECO:0000256" key="1">
    <source>
        <dbReference type="ARBA" id="ARBA00004141"/>
    </source>
</evidence>
<dbReference type="GeneID" id="74306583"/>
<sequence length="600" mass="64749">MTEILTPEIVIVLAVLAVTVILFVTEAFRIDVTAMIIMLSLGLLGIVTPADTFSGFASNAVLTIIAIMILGHGIERTGIMFALAHKIVETGGVGEKKIIAIISSVVGFLSAFMQNIGSVALFLPAVLRISSKTRISVSRLIMPMGFAAILGGTLTMVGSSPLILLNDFLIQGDLEPFGIFDVTPVGLALLLTGILYFLILGHFVLPEVQAGKSTYGGQNELIETWDLPGSMHHYFVPDNSRIIGLKREDLHLLSKYSLNLLAVSTGRDILYAPWRYTVFSGGDILTFLGFEEESDRFASDYGLFKAEDQKGLTEKIGDINAGFAEIMIRPRSSVAGKTIREIAFRKTYGLEIIVILSQTEERRKKFSNTYLKTGDTIVVYGPWDKIEAIGHDHDFVSSVQPENKSVRKDKGLIAVSCFLGALMLSFTGLSLSLSLFTGAVAMLLAGVVTPDEAYRAVDWKIVFLLAGMIPLGIAMDKTGTAAYIAENLMVLIGDSPVIVLLFAIGILATFFSLFMTNVAATVLLVPLVIIIGNSTGVDPRGLALLVAVCVSNSFILPTHQVNAFLMNPGGYHNSDYLRAGGIMTVLFLAVAVSMVYILFV</sequence>
<evidence type="ECO:0000256" key="5">
    <source>
        <dbReference type="ARBA" id="ARBA00022989"/>
    </source>
</evidence>
<dbReference type="Proteomes" id="UP001060368">
    <property type="component" value="Chromosome"/>
</dbReference>
<gene>
    <name evidence="9" type="ORF">L6E24_02770</name>
</gene>
<name>A0A9E7TKW3_9EURY</name>
<dbReference type="Gene3D" id="3.30.70.1450">
    <property type="entry name" value="Regulator of K+ conductance, C-terminal domain"/>
    <property type="match status" value="2"/>
</dbReference>
<organism evidence="9 10">
    <name type="scientific">Methanoplanus endosymbiosus</name>
    <dbReference type="NCBI Taxonomy" id="33865"/>
    <lineage>
        <taxon>Archaea</taxon>
        <taxon>Methanobacteriati</taxon>
        <taxon>Methanobacteriota</taxon>
        <taxon>Stenosarchaea group</taxon>
        <taxon>Methanomicrobia</taxon>
        <taxon>Methanomicrobiales</taxon>
        <taxon>Methanomicrobiaceae</taxon>
        <taxon>Methanoplanus</taxon>
    </lineage>
</organism>
<feature type="transmembrane region" description="Helical" evidence="7">
    <location>
        <begin position="579"/>
        <end position="599"/>
    </location>
</feature>
<feature type="domain" description="RCK C-terminal" evidence="8">
    <location>
        <begin position="311"/>
        <end position="395"/>
    </location>
</feature>
<dbReference type="GO" id="GO:0005886">
    <property type="term" value="C:plasma membrane"/>
    <property type="evidence" value="ECO:0007669"/>
    <property type="project" value="TreeGrafter"/>
</dbReference>
<dbReference type="Pfam" id="PF02080">
    <property type="entry name" value="TrkA_C"/>
    <property type="match status" value="1"/>
</dbReference>
<dbReference type="GO" id="GO:0008324">
    <property type="term" value="F:monoatomic cation transmembrane transporter activity"/>
    <property type="evidence" value="ECO:0007669"/>
    <property type="project" value="InterPro"/>
</dbReference>
<accession>A0A9E7TKW3</accession>
<keyword evidence="10" id="KW-1185">Reference proteome</keyword>
<dbReference type="AlphaFoldDB" id="A0A9E7TKW3"/>
<evidence type="ECO:0000256" key="7">
    <source>
        <dbReference type="SAM" id="Phobius"/>
    </source>
</evidence>
<dbReference type="PRINTS" id="PR00173">
    <property type="entry name" value="EDTRNSPORT"/>
</dbReference>
<evidence type="ECO:0000313" key="10">
    <source>
        <dbReference type="Proteomes" id="UP001060368"/>
    </source>
</evidence>
<evidence type="ECO:0000256" key="4">
    <source>
        <dbReference type="ARBA" id="ARBA00022737"/>
    </source>
</evidence>
<feature type="transmembrane region" description="Helical" evidence="7">
    <location>
        <begin position="30"/>
        <end position="49"/>
    </location>
</feature>
<keyword evidence="3 7" id="KW-0812">Transmembrane</keyword>
<reference evidence="9" key="1">
    <citation type="submission" date="2022-04" db="EMBL/GenBank/DDBJ databases">
        <title>Complete genome of Methanoplanus endosymbiosus DSM 3599.</title>
        <authorList>
            <person name="Chen S.-C."/>
            <person name="You Y.-T."/>
            <person name="Zhou Y.-Z."/>
            <person name="Lai M.-C."/>
        </authorList>
    </citation>
    <scope>NUCLEOTIDE SEQUENCE</scope>
    <source>
        <strain evidence="9">DSM 3599</strain>
    </source>
</reference>
<dbReference type="InterPro" id="IPR004680">
    <property type="entry name" value="Cit_transptr-like_dom"/>
</dbReference>
<dbReference type="PROSITE" id="PS51202">
    <property type="entry name" value="RCK_C"/>
    <property type="match status" value="2"/>
</dbReference>
<comment type="subcellular location">
    <subcellularLocation>
        <location evidence="1">Membrane</location>
        <topology evidence="1">Multi-pass membrane protein</topology>
    </subcellularLocation>
</comment>
<keyword evidence="2" id="KW-0813">Transport</keyword>
<dbReference type="InterPro" id="IPR006037">
    <property type="entry name" value="RCK_C"/>
</dbReference>
<protein>
    <submittedName>
        <fullName evidence="9">SLC13 family permease</fullName>
    </submittedName>
</protein>
<feature type="transmembrane region" description="Helical" evidence="7">
    <location>
        <begin position="56"/>
        <end position="74"/>
    </location>
</feature>
<keyword evidence="6 7" id="KW-0472">Membrane</keyword>
<evidence type="ECO:0000256" key="6">
    <source>
        <dbReference type="ARBA" id="ARBA00023136"/>
    </source>
</evidence>
<dbReference type="Pfam" id="PF03600">
    <property type="entry name" value="CitMHS"/>
    <property type="match status" value="1"/>
</dbReference>
<dbReference type="SUPFAM" id="SSF116726">
    <property type="entry name" value="TrkA C-terminal domain-like"/>
    <property type="match status" value="2"/>
</dbReference>
<dbReference type="EMBL" id="CP096115">
    <property type="protein sequence ID" value="UUX93060.1"/>
    <property type="molecule type" value="Genomic_DNA"/>
</dbReference>
<feature type="transmembrane region" description="Helical" evidence="7">
    <location>
        <begin position="144"/>
        <end position="165"/>
    </location>
</feature>
<dbReference type="KEGG" id="mend:L6E24_02770"/>
<feature type="domain" description="RCK C-terminal" evidence="8">
    <location>
        <begin position="219"/>
        <end position="303"/>
    </location>
</feature>
<dbReference type="InterPro" id="IPR036721">
    <property type="entry name" value="RCK_C_sf"/>
</dbReference>
<feature type="transmembrane region" description="Helical" evidence="7">
    <location>
        <begin position="185"/>
        <end position="205"/>
    </location>
</feature>
<dbReference type="RefSeq" id="WP_257743200.1">
    <property type="nucleotide sequence ID" value="NZ_CP096115.1"/>
</dbReference>
<dbReference type="PANTHER" id="PTHR43652:SF2">
    <property type="entry name" value="BASIC AMINO ACID ANTIPORTER YFCC-RELATED"/>
    <property type="match status" value="1"/>
</dbReference>
<dbReference type="GO" id="GO:0006813">
    <property type="term" value="P:potassium ion transport"/>
    <property type="evidence" value="ECO:0007669"/>
    <property type="project" value="InterPro"/>
</dbReference>
<evidence type="ECO:0000256" key="3">
    <source>
        <dbReference type="ARBA" id="ARBA00022692"/>
    </source>
</evidence>
<feature type="transmembrane region" description="Helical" evidence="7">
    <location>
        <begin position="98"/>
        <end position="123"/>
    </location>
</feature>
<dbReference type="PANTHER" id="PTHR43652">
    <property type="entry name" value="BASIC AMINO ACID ANTIPORTER YFCC-RELATED"/>
    <property type="match status" value="1"/>
</dbReference>